<feature type="region of interest" description="Disordered" evidence="4">
    <location>
        <begin position="1"/>
        <end position="161"/>
    </location>
</feature>
<dbReference type="PROSITE" id="PS50002">
    <property type="entry name" value="SH3"/>
    <property type="match status" value="1"/>
</dbReference>
<feature type="domain" description="SH3" evidence="5">
    <location>
        <begin position="850"/>
        <end position="911"/>
    </location>
</feature>
<feature type="compositionally biased region" description="Pro residues" evidence="4">
    <location>
        <begin position="344"/>
        <end position="369"/>
    </location>
</feature>
<dbReference type="Gene3D" id="1.20.900.10">
    <property type="entry name" value="Dbl homology (DH) domain"/>
    <property type="match status" value="1"/>
</dbReference>
<dbReference type="SMART" id="SM00326">
    <property type="entry name" value="SH3"/>
    <property type="match status" value="1"/>
</dbReference>
<keyword evidence="8" id="KW-1185">Reference proteome</keyword>
<dbReference type="SMART" id="SM00325">
    <property type="entry name" value="RhoGEF"/>
    <property type="match status" value="1"/>
</dbReference>
<dbReference type="PROSITE" id="PS50010">
    <property type="entry name" value="DH_2"/>
    <property type="match status" value="1"/>
</dbReference>
<gene>
    <name evidence="7" type="primary">LOC107723637</name>
</gene>
<feature type="domain" description="DH" evidence="6">
    <location>
        <begin position="508"/>
        <end position="692"/>
    </location>
</feature>
<dbReference type="InterPro" id="IPR047271">
    <property type="entry name" value="Ephexin-like"/>
</dbReference>
<dbReference type="SUPFAM" id="SSF50729">
    <property type="entry name" value="PH domain-like"/>
    <property type="match status" value="1"/>
</dbReference>
<name>A0A673KDF6_9TELE</name>
<dbReference type="CDD" id="cd11793">
    <property type="entry name" value="SH3_ephexin1_like"/>
    <property type="match status" value="1"/>
</dbReference>
<feature type="compositionally biased region" description="Basic and acidic residues" evidence="4">
    <location>
        <begin position="136"/>
        <end position="148"/>
    </location>
</feature>
<dbReference type="InterPro" id="IPR047270">
    <property type="entry name" value="PH_ephexin"/>
</dbReference>
<sequence length="939" mass="106318">MSSQESPHLPPKAEVKQRPPIPIKPSNNTSDMSSVEGATSQNSGNVKKIVNKFSQPEPTIPSGDTAKSTSIEWRQQRPPAIKPRRKSRSSSLTSAGKAPPLPPKARQNHSGQKDEVDSQERQEGALSAVDGGRSAPDGKEGGKLREEQDSSPLPEPQCEKNCGCICHLQRPGMKLVWVPISEQDDDEGEDDEIEYSDTEDQNKSGEGENEDKSNKEPNSLSESIAEEENKKEKLQVKKGKFQETRNLIEQQLRRKSDPGPPTLIVSVVPFPQTPLNVPKDQSLEEPEESIYDVSLEVVTPPRPQKGSDTVSKDAPPAIPPRMPLDNRVPPRIILPQPLARPASPLLPPKKCSPPASPRPQRTPPPPPPAKTYENGRRLSNYSLKSIDETDSAGADGEKCGSTENSRPPRAIPHHQQSVDLEAGKSEELYQFYTETYIHKEIRRTVCRNISKTSMDFQMDPHNTSSPEKGEKHPRSSSVPNLKQSNLWRDQPAVRDSGVLQTLSSEECKYQESMFEVITSEMSYLRSLRVITDHFMESSDLNDTLINMDKKTLFSNILRIQEVSERFLKDLEERVDESVIISDICDIIHYHAQHHFPAYIDYVRNQIYQEKTYSNLMQTNTQFATIITRLQESPICQRLPFMSFMLLPFQRITRNKMLIENILKRTAVGTDKEQTASKALDSVSKIIEECNTQVGKMKQMEELIQINGMLEFDKLKAVPIVSQTRYLEKRGELQEVNRGGTFLTLRPKFSPIYLFLFSDLLIIASKKSSERYVVLDHAHRSLVQVQPFGEDTAVPNMEHSLCLTLLENHQGRQMERVLKAPTQSDLHRWLAAFPNPDNPSNDQEEVIYEDWDCPQVQCVEQYVANQADELNLEPTEIINVVRKTNEGWCEGIRLSDGQKGWFREANVLEITNEHVRRRNLRERYRVIQAAGVVAKTLSMP</sequence>
<proteinExistence type="predicted"/>
<feature type="region of interest" description="Disordered" evidence="4">
    <location>
        <begin position="177"/>
        <end position="421"/>
    </location>
</feature>
<evidence type="ECO:0000256" key="2">
    <source>
        <dbReference type="ARBA" id="ARBA00022658"/>
    </source>
</evidence>
<dbReference type="AlphaFoldDB" id="A0A673KDF6"/>
<dbReference type="InterPro" id="IPR001452">
    <property type="entry name" value="SH3_domain"/>
</dbReference>
<evidence type="ECO:0000313" key="7">
    <source>
        <dbReference type="Ensembl" id="ENSSRHP00000063749.1"/>
    </source>
</evidence>
<evidence type="ECO:0000313" key="8">
    <source>
        <dbReference type="Proteomes" id="UP000472270"/>
    </source>
</evidence>
<feature type="compositionally biased region" description="Basic and acidic residues" evidence="4">
    <location>
        <begin position="200"/>
        <end position="215"/>
    </location>
</feature>
<feature type="compositionally biased region" description="Acidic residues" evidence="4">
    <location>
        <begin position="182"/>
        <end position="199"/>
    </location>
</feature>
<dbReference type="InterPro" id="IPR035899">
    <property type="entry name" value="DBL_dom_sf"/>
</dbReference>
<reference evidence="7" key="1">
    <citation type="submission" date="2025-08" db="UniProtKB">
        <authorList>
            <consortium name="Ensembl"/>
        </authorList>
    </citation>
    <scope>IDENTIFICATION</scope>
</reference>
<dbReference type="InterPro" id="IPR036028">
    <property type="entry name" value="SH3-like_dom_sf"/>
</dbReference>
<dbReference type="FunFam" id="1.20.900.10:FF:000007">
    <property type="entry name" value="rho guanine nucleotide exchange factor 19"/>
    <property type="match status" value="1"/>
</dbReference>
<reference evidence="7" key="2">
    <citation type="submission" date="2025-09" db="UniProtKB">
        <authorList>
            <consortium name="Ensembl"/>
        </authorList>
    </citation>
    <scope>IDENTIFICATION</scope>
</reference>
<dbReference type="InterPro" id="IPR011993">
    <property type="entry name" value="PH-like_dom_sf"/>
</dbReference>
<feature type="compositionally biased region" description="Basic and acidic residues" evidence="4">
    <location>
        <begin position="227"/>
        <end position="243"/>
    </location>
</feature>
<evidence type="ECO:0000259" key="5">
    <source>
        <dbReference type="PROSITE" id="PS50002"/>
    </source>
</evidence>
<feature type="compositionally biased region" description="Basic and acidic residues" evidence="4">
    <location>
        <begin position="111"/>
        <end position="123"/>
    </location>
</feature>
<dbReference type="Gene3D" id="2.30.30.40">
    <property type="entry name" value="SH3 Domains"/>
    <property type="match status" value="1"/>
</dbReference>
<dbReference type="Pfam" id="PF00621">
    <property type="entry name" value="RhoGEF"/>
    <property type="match status" value="1"/>
</dbReference>
<evidence type="ECO:0000256" key="4">
    <source>
        <dbReference type="SAM" id="MobiDB-lite"/>
    </source>
</evidence>
<dbReference type="KEGG" id="srx:107723635"/>
<feature type="compositionally biased region" description="Polar residues" evidence="4">
    <location>
        <begin position="475"/>
        <end position="486"/>
    </location>
</feature>
<feature type="region of interest" description="Disordered" evidence="4">
    <location>
        <begin position="452"/>
        <end position="486"/>
    </location>
</feature>
<evidence type="ECO:0000256" key="1">
    <source>
        <dbReference type="ARBA" id="ARBA00022443"/>
    </source>
</evidence>
<dbReference type="Pfam" id="PF00018">
    <property type="entry name" value="SH3_1"/>
    <property type="match status" value="1"/>
</dbReference>
<dbReference type="Proteomes" id="UP000472270">
    <property type="component" value="Unassembled WGS sequence"/>
</dbReference>
<dbReference type="SUPFAM" id="SSF48065">
    <property type="entry name" value="DBL homology domain (DH-domain)"/>
    <property type="match status" value="1"/>
</dbReference>
<evidence type="ECO:0000259" key="6">
    <source>
        <dbReference type="PROSITE" id="PS50010"/>
    </source>
</evidence>
<keyword evidence="1 3" id="KW-0728">SH3 domain</keyword>
<dbReference type="PANTHER" id="PTHR12845">
    <property type="entry name" value="GUANINE NUCLEOTIDE EXCHANGE FACTOR"/>
    <property type="match status" value="1"/>
</dbReference>
<dbReference type="Ensembl" id="ENSSRHT00000065514.1">
    <property type="protein sequence ID" value="ENSSRHP00000063749.1"/>
    <property type="gene ID" value="ENSSRHG00000031758.1"/>
</dbReference>
<feature type="compositionally biased region" description="Polar residues" evidence="4">
    <location>
        <begin position="452"/>
        <end position="466"/>
    </location>
</feature>
<dbReference type="PANTHER" id="PTHR12845:SF7">
    <property type="entry name" value="RHO GUANINE NUCLEOTIDE EXCHANGE FACTOR 15"/>
    <property type="match status" value="1"/>
</dbReference>
<dbReference type="GO" id="GO:0005085">
    <property type="term" value="F:guanyl-nucleotide exchange factor activity"/>
    <property type="evidence" value="ECO:0007669"/>
    <property type="project" value="UniProtKB-KW"/>
</dbReference>
<evidence type="ECO:0000256" key="3">
    <source>
        <dbReference type="PROSITE-ProRule" id="PRU00192"/>
    </source>
</evidence>
<accession>A0A673KDF6</accession>
<dbReference type="InterPro" id="IPR000219">
    <property type="entry name" value="DH_dom"/>
</dbReference>
<organism evidence="7 8">
    <name type="scientific">Sinocyclocheilus rhinocerous</name>
    <dbReference type="NCBI Taxonomy" id="307959"/>
    <lineage>
        <taxon>Eukaryota</taxon>
        <taxon>Metazoa</taxon>
        <taxon>Chordata</taxon>
        <taxon>Craniata</taxon>
        <taxon>Vertebrata</taxon>
        <taxon>Euteleostomi</taxon>
        <taxon>Actinopterygii</taxon>
        <taxon>Neopterygii</taxon>
        <taxon>Teleostei</taxon>
        <taxon>Ostariophysi</taxon>
        <taxon>Cypriniformes</taxon>
        <taxon>Cyprinidae</taxon>
        <taxon>Cyprininae</taxon>
        <taxon>Sinocyclocheilus</taxon>
    </lineage>
</organism>
<dbReference type="SUPFAM" id="SSF50044">
    <property type="entry name" value="SH3-domain"/>
    <property type="match status" value="1"/>
</dbReference>
<keyword evidence="2" id="KW-0344">Guanine-nucleotide releasing factor</keyword>
<dbReference type="Gene3D" id="2.30.29.30">
    <property type="entry name" value="Pleckstrin-homology domain (PH domain)/Phosphotyrosine-binding domain (PTB)"/>
    <property type="match status" value="1"/>
</dbReference>
<dbReference type="CDD" id="cd00160">
    <property type="entry name" value="RhoGEF"/>
    <property type="match status" value="1"/>
</dbReference>
<dbReference type="CDD" id="cd01221">
    <property type="entry name" value="PH_ephexin"/>
    <property type="match status" value="1"/>
</dbReference>
<feature type="compositionally biased region" description="Polar residues" evidence="4">
    <location>
        <begin position="25"/>
        <end position="45"/>
    </location>
</feature>
<dbReference type="OrthoDB" id="27593at2759"/>
<protein>
    <submittedName>
        <fullName evidence="7">Rho guanine nucleotide exchange factor 15-like</fullName>
    </submittedName>
</protein>
<feature type="compositionally biased region" description="Low complexity" evidence="4">
    <location>
        <begin position="334"/>
        <end position="343"/>
    </location>
</feature>